<comment type="caution">
    <text evidence="6">The sequence shown here is derived from an EMBL/GenBank/DDBJ whole genome shotgun (WGS) entry which is preliminary data.</text>
</comment>
<keyword evidence="4" id="KW-0443">Lipid metabolism</keyword>
<gene>
    <name evidence="6" type="ORF">SULYE_0600</name>
</gene>
<sequence>MIGVEKLKNFKSFKIPVNPTDIYKYKLKNFRPKIKLQFETSKYIVKTAESHTELIKALKLRHRVFFEKTKKIVKLDIDKFDMIADHLLLIDKNSKEVVGTYRLIGSNFSKEFYTESEFFIDKIKGIKDPILEMGRACIDSNHRNGIALSLLWRGISQYVYTGGYKYLFGCSSIFEIDIEKVAFIYMYLKSKYYLSELEAYPKFNYKILSLKKYTEFLEYIEPNYEKASNYIPPLLEGYLKAGAKVCSEPALDKKFRCVDFVTILITENLTKTFEKKYKKE</sequence>
<evidence type="ECO:0000256" key="3">
    <source>
        <dbReference type="ARBA" id="ARBA00022679"/>
    </source>
</evidence>
<evidence type="ECO:0008006" key="8">
    <source>
        <dbReference type="Google" id="ProtNLM"/>
    </source>
</evidence>
<keyword evidence="5" id="KW-0012">Acyltransferase</keyword>
<dbReference type="GO" id="GO:0006629">
    <property type="term" value="P:lipid metabolic process"/>
    <property type="evidence" value="ECO:0007669"/>
    <property type="project" value="UniProtKB-KW"/>
</dbReference>
<dbReference type="EMBL" id="ABZS01000043">
    <property type="protein sequence ID" value="EEP60894.1"/>
    <property type="molecule type" value="Genomic_DNA"/>
</dbReference>
<evidence type="ECO:0000313" key="7">
    <source>
        <dbReference type="Proteomes" id="UP000005540"/>
    </source>
</evidence>
<dbReference type="PANTHER" id="PTHR37323">
    <property type="entry name" value="GCN5-RELATED N-ACETYLTRANSFERASE"/>
    <property type="match status" value="1"/>
</dbReference>
<accession>C4FJ58</accession>
<dbReference type="PANTHER" id="PTHR37323:SF1">
    <property type="entry name" value="L-ORNITHINE N(ALPHA)-ACYLTRANSFERASE"/>
    <property type="match status" value="1"/>
</dbReference>
<evidence type="ECO:0000256" key="4">
    <source>
        <dbReference type="ARBA" id="ARBA00023098"/>
    </source>
</evidence>
<dbReference type="GO" id="GO:0016746">
    <property type="term" value="F:acyltransferase activity"/>
    <property type="evidence" value="ECO:0007669"/>
    <property type="project" value="UniProtKB-KW"/>
</dbReference>
<keyword evidence="2" id="KW-0444">Lipid biosynthesis</keyword>
<dbReference type="RefSeq" id="WP_007546279.1">
    <property type="nucleotide sequence ID" value="NZ_ABZS01000043.1"/>
</dbReference>
<dbReference type="Proteomes" id="UP000005540">
    <property type="component" value="Unassembled WGS sequence"/>
</dbReference>
<dbReference type="OrthoDB" id="1113830at2"/>
<proteinExistence type="predicted"/>
<comment type="pathway">
    <text evidence="1">Lipid metabolism.</text>
</comment>
<dbReference type="AlphaFoldDB" id="C4FJ58"/>
<evidence type="ECO:0000256" key="2">
    <source>
        <dbReference type="ARBA" id="ARBA00022516"/>
    </source>
</evidence>
<evidence type="ECO:0000256" key="5">
    <source>
        <dbReference type="ARBA" id="ARBA00023315"/>
    </source>
</evidence>
<dbReference type="InterPro" id="IPR052351">
    <property type="entry name" value="Ornithine_N-alpha-AT"/>
</dbReference>
<reference evidence="6 7" key="1">
    <citation type="submission" date="2009-04" db="EMBL/GenBank/DDBJ databases">
        <authorList>
            <person name="Reysenbach A.-L."/>
            <person name="Heidelberg J.F."/>
            <person name="Nelson W.C."/>
        </authorList>
    </citation>
    <scope>NUCLEOTIDE SEQUENCE [LARGE SCALE GENOMIC DNA]</scope>
    <source>
        <strain evidence="6 7">SS-5</strain>
    </source>
</reference>
<evidence type="ECO:0000256" key="1">
    <source>
        <dbReference type="ARBA" id="ARBA00005189"/>
    </source>
</evidence>
<evidence type="ECO:0000313" key="6">
    <source>
        <dbReference type="EMBL" id="EEP60894.1"/>
    </source>
</evidence>
<keyword evidence="3" id="KW-0808">Transferase</keyword>
<name>C4FJ58_9AQUI</name>
<keyword evidence="7" id="KW-1185">Reference proteome</keyword>
<protein>
    <recommendedName>
        <fullName evidence="8">Hemolysin</fullName>
    </recommendedName>
</protein>
<dbReference type="Pfam" id="PF13444">
    <property type="entry name" value="Acetyltransf_5"/>
    <property type="match status" value="1"/>
</dbReference>
<dbReference type="InterPro" id="IPR016181">
    <property type="entry name" value="Acyl_CoA_acyltransferase"/>
</dbReference>
<dbReference type="SUPFAM" id="SSF55729">
    <property type="entry name" value="Acyl-CoA N-acyltransferases (Nat)"/>
    <property type="match status" value="1"/>
</dbReference>
<dbReference type="Gene3D" id="3.40.630.30">
    <property type="match status" value="1"/>
</dbReference>
<organism evidence="6 7">
    <name type="scientific">Sulfurihydrogenibium yellowstonense SS-5</name>
    <dbReference type="NCBI Taxonomy" id="432331"/>
    <lineage>
        <taxon>Bacteria</taxon>
        <taxon>Pseudomonadati</taxon>
        <taxon>Aquificota</taxon>
        <taxon>Aquificia</taxon>
        <taxon>Aquificales</taxon>
        <taxon>Hydrogenothermaceae</taxon>
        <taxon>Sulfurihydrogenibium</taxon>
    </lineage>
</organism>